<dbReference type="InterPro" id="IPR013098">
    <property type="entry name" value="Ig_I-set"/>
</dbReference>
<feature type="transmembrane region" description="Helical" evidence="1">
    <location>
        <begin position="6"/>
        <end position="25"/>
    </location>
</feature>
<evidence type="ECO:0000313" key="3">
    <source>
        <dbReference type="EMBL" id="OQR74896.1"/>
    </source>
</evidence>
<dbReference type="SUPFAM" id="SSF48726">
    <property type="entry name" value="Immunoglobulin"/>
    <property type="match status" value="1"/>
</dbReference>
<feature type="domain" description="Ig-like" evidence="2">
    <location>
        <begin position="15"/>
        <end position="77"/>
    </location>
</feature>
<name>A0A1V9XN42_9ACAR</name>
<dbReference type="AlphaFoldDB" id="A0A1V9XN42"/>
<dbReference type="InterPro" id="IPR013783">
    <property type="entry name" value="Ig-like_fold"/>
</dbReference>
<proteinExistence type="predicted"/>
<dbReference type="Proteomes" id="UP000192247">
    <property type="component" value="Unassembled WGS sequence"/>
</dbReference>
<evidence type="ECO:0000256" key="1">
    <source>
        <dbReference type="SAM" id="Phobius"/>
    </source>
</evidence>
<reference evidence="3 4" key="1">
    <citation type="journal article" date="2017" name="Gigascience">
        <title>Draft genome of the honey bee ectoparasitic mite, Tropilaelaps mercedesae, is shaped by the parasitic life history.</title>
        <authorList>
            <person name="Dong X."/>
            <person name="Armstrong S.D."/>
            <person name="Xia D."/>
            <person name="Makepeace B.L."/>
            <person name="Darby A.C."/>
            <person name="Kadowaki T."/>
        </authorList>
    </citation>
    <scope>NUCLEOTIDE SEQUENCE [LARGE SCALE GENOMIC DNA]</scope>
    <source>
        <strain evidence="3">Wuxi-XJTLU</strain>
    </source>
</reference>
<dbReference type="InterPro" id="IPR007110">
    <property type="entry name" value="Ig-like_dom"/>
</dbReference>
<keyword evidence="1" id="KW-0812">Transmembrane</keyword>
<dbReference type="OrthoDB" id="6433470at2759"/>
<evidence type="ECO:0000313" key="4">
    <source>
        <dbReference type="Proteomes" id="UP000192247"/>
    </source>
</evidence>
<dbReference type="EMBL" id="MNPL01007190">
    <property type="protein sequence ID" value="OQR74896.1"/>
    <property type="molecule type" value="Genomic_DNA"/>
</dbReference>
<keyword evidence="1" id="KW-1133">Transmembrane helix</keyword>
<dbReference type="InterPro" id="IPR036179">
    <property type="entry name" value="Ig-like_dom_sf"/>
</dbReference>
<gene>
    <name evidence="3" type="ORF">BIW11_03342</name>
</gene>
<protein>
    <submittedName>
        <fullName evidence="3">Titin-like</fullName>
    </submittedName>
</protein>
<dbReference type="Pfam" id="PF07679">
    <property type="entry name" value="I-set"/>
    <property type="match status" value="1"/>
</dbReference>
<evidence type="ECO:0000259" key="2">
    <source>
        <dbReference type="PROSITE" id="PS50835"/>
    </source>
</evidence>
<dbReference type="Gene3D" id="2.60.40.10">
    <property type="entry name" value="Immunoglobulins"/>
    <property type="match status" value="1"/>
</dbReference>
<sequence>MKDLPSDYTVTVLRTFFWVMLAAIIRQAYTESDRVEIVGTRTTSMLSIESVETSDQGSYTCTASNGQAEDRSTAQLIIEGAKL</sequence>
<dbReference type="PROSITE" id="PS50835">
    <property type="entry name" value="IG_LIKE"/>
    <property type="match status" value="1"/>
</dbReference>
<keyword evidence="1" id="KW-0472">Membrane</keyword>
<organism evidence="3 4">
    <name type="scientific">Tropilaelaps mercedesae</name>
    <dbReference type="NCBI Taxonomy" id="418985"/>
    <lineage>
        <taxon>Eukaryota</taxon>
        <taxon>Metazoa</taxon>
        <taxon>Ecdysozoa</taxon>
        <taxon>Arthropoda</taxon>
        <taxon>Chelicerata</taxon>
        <taxon>Arachnida</taxon>
        <taxon>Acari</taxon>
        <taxon>Parasitiformes</taxon>
        <taxon>Mesostigmata</taxon>
        <taxon>Gamasina</taxon>
        <taxon>Dermanyssoidea</taxon>
        <taxon>Laelapidae</taxon>
        <taxon>Tropilaelaps</taxon>
    </lineage>
</organism>
<keyword evidence="4" id="KW-1185">Reference proteome</keyword>
<comment type="caution">
    <text evidence="3">The sequence shown here is derived from an EMBL/GenBank/DDBJ whole genome shotgun (WGS) entry which is preliminary data.</text>
</comment>
<dbReference type="InParanoid" id="A0A1V9XN42"/>
<accession>A0A1V9XN42</accession>